<dbReference type="EMBL" id="GL379819">
    <property type="protein sequence ID" value="EGT47022.1"/>
    <property type="molecule type" value="Genomic_DNA"/>
</dbReference>
<dbReference type="PRINTS" id="PR00253">
    <property type="entry name" value="GABAARECEPTR"/>
</dbReference>
<dbReference type="FunCoup" id="G0MY48">
    <property type="interactions" value="73"/>
</dbReference>
<evidence type="ECO:0000256" key="8">
    <source>
        <dbReference type="ARBA" id="ARBA00023065"/>
    </source>
</evidence>
<dbReference type="OMA" id="YWTKYSQ"/>
<dbReference type="InterPro" id="IPR036734">
    <property type="entry name" value="Neur_chan_lig-bd_sf"/>
</dbReference>
<dbReference type="PANTHER" id="PTHR18945">
    <property type="entry name" value="NEUROTRANSMITTER GATED ION CHANNEL"/>
    <property type="match status" value="1"/>
</dbReference>
<dbReference type="Gene3D" id="2.70.170.10">
    <property type="entry name" value="Neurotransmitter-gated ion-channel ligand-binding domain"/>
    <property type="match status" value="1"/>
</dbReference>
<evidence type="ECO:0000256" key="4">
    <source>
        <dbReference type="ARBA" id="ARBA00022475"/>
    </source>
</evidence>
<evidence type="ECO:0000256" key="10">
    <source>
        <dbReference type="ARBA" id="ARBA00023303"/>
    </source>
</evidence>
<keyword evidence="3 11" id="KW-0813">Transport</keyword>
<keyword evidence="6 11" id="KW-0732">Signal</keyword>
<evidence type="ECO:0000259" key="12">
    <source>
        <dbReference type="PROSITE" id="PS50835"/>
    </source>
</evidence>
<feature type="chain" id="PRO_5022259148" evidence="11">
    <location>
        <begin position="21"/>
        <end position="443"/>
    </location>
</feature>
<dbReference type="InterPro" id="IPR044721">
    <property type="entry name" value="GluCl_TM"/>
</dbReference>
<dbReference type="Pfam" id="PF02932">
    <property type="entry name" value="Neur_chan_memb"/>
    <property type="match status" value="1"/>
</dbReference>
<evidence type="ECO:0000256" key="7">
    <source>
        <dbReference type="ARBA" id="ARBA00022989"/>
    </source>
</evidence>
<dbReference type="Gene3D" id="1.20.58.390">
    <property type="entry name" value="Neurotransmitter-gated ion-channel transmembrane domain"/>
    <property type="match status" value="1"/>
</dbReference>
<dbReference type="GO" id="GO:0050893">
    <property type="term" value="P:sensory processing"/>
    <property type="evidence" value="ECO:0007669"/>
    <property type="project" value="EnsemblMetazoa"/>
</dbReference>
<proteinExistence type="inferred from homology"/>
<dbReference type="PRINTS" id="PR00252">
    <property type="entry name" value="NRIONCHANNEL"/>
</dbReference>
<dbReference type="eggNOG" id="KOG3644">
    <property type="taxonomic scope" value="Eukaryota"/>
</dbReference>
<keyword evidence="9 11" id="KW-0472">Membrane</keyword>
<evidence type="ECO:0000313" key="14">
    <source>
        <dbReference type="Proteomes" id="UP000008068"/>
    </source>
</evidence>
<dbReference type="STRING" id="135651.G0MY48"/>
<accession>G0MY48</accession>
<dbReference type="InterPro" id="IPR007110">
    <property type="entry name" value="Ig-like_dom"/>
</dbReference>
<feature type="transmembrane region" description="Helical" evidence="11">
    <location>
        <begin position="254"/>
        <end position="275"/>
    </location>
</feature>
<dbReference type="InterPro" id="IPR006028">
    <property type="entry name" value="GABAA/Glycine_rcpt"/>
</dbReference>
<dbReference type="Pfam" id="PF02931">
    <property type="entry name" value="Neur_chan_LBD"/>
    <property type="match status" value="1"/>
</dbReference>
<dbReference type="InterPro" id="IPR006029">
    <property type="entry name" value="Neurotrans-gated_channel_TM"/>
</dbReference>
<dbReference type="GO" id="GO:0005886">
    <property type="term" value="C:plasma membrane"/>
    <property type="evidence" value="ECO:0007669"/>
    <property type="project" value="UniProtKB-SubCell"/>
</dbReference>
<evidence type="ECO:0000256" key="1">
    <source>
        <dbReference type="ARBA" id="ARBA00004141"/>
    </source>
</evidence>
<dbReference type="InterPro" id="IPR036719">
    <property type="entry name" value="Neuro-gated_channel_TM_sf"/>
</dbReference>
<feature type="signal peptide" evidence="11">
    <location>
        <begin position="1"/>
        <end position="20"/>
    </location>
</feature>
<dbReference type="CDD" id="cd19062">
    <property type="entry name" value="LGIC_TM_GluCl"/>
    <property type="match status" value="1"/>
</dbReference>
<dbReference type="GO" id="GO:0005230">
    <property type="term" value="F:extracellular ligand-gated monoatomic ion channel activity"/>
    <property type="evidence" value="ECO:0007669"/>
    <property type="project" value="InterPro"/>
</dbReference>
<dbReference type="AlphaFoldDB" id="G0MY48"/>
<keyword evidence="7 11" id="KW-1133">Transmembrane helix</keyword>
<keyword evidence="8 11" id="KW-0406">Ion transport</keyword>
<dbReference type="OrthoDB" id="442503at2759"/>
<evidence type="ECO:0000313" key="13">
    <source>
        <dbReference type="EMBL" id="EGT47022.1"/>
    </source>
</evidence>
<dbReference type="PROSITE" id="PS50835">
    <property type="entry name" value="IG_LIKE"/>
    <property type="match status" value="1"/>
</dbReference>
<keyword evidence="14" id="KW-1185">Reference proteome</keyword>
<evidence type="ECO:0000256" key="3">
    <source>
        <dbReference type="ARBA" id="ARBA00022448"/>
    </source>
</evidence>
<evidence type="ECO:0000256" key="5">
    <source>
        <dbReference type="ARBA" id="ARBA00022692"/>
    </source>
</evidence>
<dbReference type="NCBIfam" id="TIGR00860">
    <property type="entry name" value="LIC"/>
    <property type="match status" value="1"/>
</dbReference>
<evidence type="ECO:0000256" key="2">
    <source>
        <dbReference type="ARBA" id="ARBA00004236"/>
    </source>
</evidence>
<evidence type="ECO:0000256" key="6">
    <source>
        <dbReference type="ARBA" id="ARBA00022729"/>
    </source>
</evidence>
<reference evidence="14" key="1">
    <citation type="submission" date="2011-07" db="EMBL/GenBank/DDBJ databases">
        <authorList>
            <consortium name="Caenorhabditis brenneri Sequencing and Analysis Consortium"/>
            <person name="Wilson R.K."/>
        </authorList>
    </citation>
    <scope>NUCLEOTIDE SEQUENCE [LARGE SCALE GENOMIC DNA]</scope>
    <source>
        <strain evidence="14">PB2801</strain>
    </source>
</reference>
<keyword evidence="4" id="KW-1003">Cell membrane</keyword>
<dbReference type="InParanoid" id="G0MY48"/>
<dbReference type="GO" id="GO:0007606">
    <property type="term" value="P:sensory perception of chemical stimulus"/>
    <property type="evidence" value="ECO:0007669"/>
    <property type="project" value="EnsemblMetazoa"/>
</dbReference>
<comment type="similarity">
    <text evidence="11">Belongs to the ligand-gated ion channel (TC 1.A.9) family.</text>
</comment>
<dbReference type="GO" id="GO:0004888">
    <property type="term" value="F:transmembrane signaling receptor activity"/>
    <property type="evidence" value="ECO:0007669"/>
    <property type="project" value="InterPro"/>
</dbReference>
<comment type="caution">
    <text evidence="11">Lacks conserved residue(s) required for the propagation of feature annotation.</text>
</comment>
<dbReference type="CDD" id="cd18993">
    <property type="entry name" value="LGIC_ECD_GluCl"/>
    <property type="match status" value="1"/>
</dbReference>
<dbReference type="SUPFAM" id="SSF90112">
    <property type="entry name" value="Neurotransmitter-gated ion-channel transmembrane pore"/>
    <property type="match status" value="1"/>
</dbReference>
<dbReference type="HOGENOM" id="CLU_010920_1_4_1"/>
<dbReference type="InterPro" id="IPR038050">
    <property type="entry name" value="Neuro_actylchol_rec"/>
</dbReference>
<dbReference type="GO" id="GO:0031987">
    <property type="term" value="P:locomotion involved in locomotory behavior"/>
    <property type="evidence" value="ECO:0007669"/>
    <property type="project" value="EnsemblMetazoa"/>
</dbReference>
<organism evidence="14">
    <name type="scientific">Caenorhabditis brenneri</name>
    <name type="common">Nematode worm</name>
    <dbReference type="NCBI Taxonomy" id="135651"/>
    <lineage>
        <taxon>Eukaryota</taxon>
        <taxon>Metazoa</taxon>
        <taxon>Ecdysozoa</taxon>
        <taxon>Nematoda</taxon>
        <taxon>Chromadorea</taxon>
        <taxon>Rhabditida</taxon>
        <taxon>Rhabditina</taxon>
        <taxon>Rhabditomorpha</taxon>
        <taxon>Rhabditoidea</taxon>
        <taxon>Rhabditidae</taxon>
        <taxon>Peloderinae</taxon>
        <taxon>Caenorhabditis</taxon>
    </lineage>
</organism>
<keyword evidence="10 11" id="KW-0407">Ion channel</keyword>
<dbReference type="InterPro" id="IPR006201">
    <property type="entry name" value="Neur_channel"/>
</dbReference>
<dbReference type="InterPro" id="IPR006202">
    <property type="entry name" value="Neur_chan_lig-bd"/>
</dbReference>
<feature type="transmembrane region" description="Helical" evidence="11">
    <location>
        <begin position="189"/>
        <end position="213"/>
    </location>
</feature>
<keyword evidence="5 11" id="KW-0812">Transmembrane</keyword>
<name>G0MY48_CAEBE</name>
<feature type="domain" description="Ig-like" evidence="12">
    <location>
        <begin position="82"/>
        <end position="190"/>
    </location>
</feature>
<comment type="subcellular location">
    <subcellularLocation>
        <location evidence="2">Cell membrane</location>
    </subcellularLocation>
    <subcellularLocation>
        <location evidence="1">Membrane</location>
        <topology evidence="1">Multi-pass membrane protein</topology>
    </subcellularLocation>
</comment>
<evidence type="ECO:0000256" key="9">
    <source>
        <dbReference type="ARBA" id="ARBA00023136"/>
    </source>
</evidence>
<dbReference type="PROSITE" id="PS00236">
    <property type="entry name" value="NEUROTR_ION_CHANNEL"/>
    <property type="match status" value="1"/>
</dbReference>
<dbReference type="Proteomes" id="UP000008068">
    <property type="component" value="Unassembled WGS sequence"/>
</dbReference>
<dbReference type="SUPFAM" id="SSF63712">
    <property type="entry name" value="Nicotinic receptor ligand binding domain-like"/>
    <property type="match status" value="1"/>
</dbReference>
<dbReference type="FunFam" id="1.20.58.390:FF:000084">
    <property type="entry name" value="Glutamate-gated chloride channel subunit beta"/>
    <property type="match status" value="1"/>
</dbReference>
<feature type="transmembrane region" description="Helical" evidence="11">
    <location>
        <begin position="413"/>
        <end position="431"/>
    </location>
</feature>
<protein>
    <submittedName>
        <fullName evidence="13">CBN-GLC-3 protein</fullName>
    </submittedName>
</protein>
<gene>
    <name evidence="13" type="primary">Cbn-glc-3</name>
    <name evidence="13" type="ORF">CAEBREN_15221</name>
</gene>
<sequence>MVRRPGYLPLLIILVWTVGGKGDASSDTEIIKKLLGKGYDWRVRPPGINLTIPGTHGAVIVHVNMLIKENEKQAHKHNIDKPNVLIRIHRDGRILYSVRISMVLSCPMHLQYYPMDVQTCLIDLASYAYTESDIEYRWKLNDPVQLKKGLHSSLPSFQLNNVSTTLCTSKTNTGTYSCLRTVLELRRQFSYYLLQLYIPSTMLVIVSWVSFWLDRGAVPARVTLGVTTLLTMTTQASGINAKLPPVSYTKAIDVWIGACLTFIFGALLEFAWVTYISSRTFYKRDITEFNRIQSVSITEKKRNCSSRNSLLVETRDALIIPNTVLSGFTEEVEMGVTERPDVWIRRHNNGKTVTEVNGRINNSADEAAELIIIDAGHHKNRRRRWWNTIKNMRLMKWVRNRLSVDDNAKRADLVSRVLFPTLFIFFNFIYWTKYSQYHVPEAK</sequence>
<dbReference type="InterPro" id="IPR018000">
    <property type="entry name" value="Neurotransmitter_ion_chnl_CS"/>
</dbReference>
<evidence type="ECO:0000256" key="11">
    <source>
        <dbReference type="RuleBase" id="RU000687"/>
    </source>
</evidence>